<comment type="caution">
    <text evidence="1">The sequence shown here is derived from an EMBL/GenBank/DDBJ whole genome shotgun (WGS) entry which is preliminary data.</text>
</comment>
<name>A0ABW1L5R4_9BACL</name>
<evidence type="ECO:0000313" key="2">
    <source>
        <dbReference type="Proteomes" id="UP001596170"/>
    </source>
</evidence>
<dbReference type="Proteomes" id="UP001596170">
    <property type="component" value="Unassembled WGS sequence"/>
</dbReference>
<sequence>MGDSFYDRLPLELVAGFFYQIHRNIDKGILSDAMHQEVKLLERTAKRRGIPLKDLYEQGSRLIELEKAILRQDAITTPHTAPSHNVQNFFAIRNLNKN</sequence>
<reference evidence="2" key="1">
    <citation type="journal article" date="2019" name="Int. J. Syst. Evol. Microbiol.">
        <title>The Global Catalogue of Microorganisms (GCM) 10K type strain sequencing project: providing services to taxonomists for standard genome sequencing and annotation.</title>
        <authorList>
            <consortium name="The Broad Institute Genomics Platform"/>
            <consortium name="The Broad Institute Genome Sequencing Center for Infectious Disease"/>
            <person name="Wu L."/>
            <person name="Ma J."/>
        </authorList>
    </citation>
    <scope>NUCLEOTIDE SEQUENCE [LARGE SCALE GENOMIC DNA]</scope>
    <source>
        <strain evidence="2">CCUG 54527</strain>
    </source>
</reference>
<accession>A0ABW1L5R4</accession>
<dbReference type="RefSeq" id="WP_377733040.1">
    <property type="nucleotide sequence ID" value="NZ_JBHSRI010000005.1"/>
</dbReference>
<gene>
    <name evidence="1" type="ORF">ACFPYN_05665</name>
</gene>
<protein>
    <submittedName>
        <fullName evidence="1">Uncharacterized protein</fullName>
    </submittedName>
</protein>
<evidence type="ECO:0000313" key="1">
    <source>
        <dbReference type="EMBL" id="MFC6038940.1"/>
    </source>
</evidence>
<dbReference type="EMBL" id="JBHSRI010000005">
    <property type="protein sequence ID" value="MFC6038940.1"/>
    <property type="molecule type" value="Genomic_DNA"/>
</dbReference>
<proteinExistence type="predicted"/>
<organism evidence="1 2">
    <name type="scientific">Paenisporosarcina macmurdoensis</name>
    <dbReference type="NCBI Taxonomy" id="212659"/>
    <lineage>
        <taxon>Bacteria</taxon>
        <taxon>Bacillati</taxon>
        <taxon>Bacillota</taxon>
        <taxon>Bacilli</taxon>
        <taxon>Bacillales</taxon>
        <taxon>Caryophanaceae</taxon>
        <taxon>Paenisporosarcina</taxon>
    </lineage>
</organism>
<keyword evidence="2" id="KW-1185">Reference proteome</keyword>